<feature type="domain" description="Response regulatory" evidence="5">
    <location>
        <begin position="5"/>
        <end position="120"/>
    </location>
</feature>
<proteinExistence type="predicted"/>
<dbReference type="PROSITE" id="PS50043">
    <property type="entry name" value="HTH_LUXR_2"/>
    <property type="match status" value="1"/>
</dbReference>
<dbReference type="Pfam" id="PF00072">
    <property type="entry name" value="Response_reg"/>
    <property type="match status" value="1"/>
</dbReference>
<dbReference type="InterPro" id="IPR039420">
    <property type="entry name" value="WalR-like"/>
</dbReference>
<dbReference type="PRINTS" id="PR00038">
    <property type="entry name" value="HTHLUXR"/>
</dbReference>
<dbReference type="InterPro" id="IPR058245">
    <property type="entry name" value="NreC/VraR/RcsB-like_REC"/>
</dbReference>
<reference evidence="6" key="1">
    <citation type="journal article" date="2015" name="Angew. Chem. Int. Ed. Engl.">
        <title>Insights into the pamamycin biosynthesis.</title>
        <authorList>
            <person name="Rebets Y."/>
            <person name="Brotz E."/>
            <person name="Manderscheid N."/>
            <person name="Tokovenko B."/>
            <person name="Myronovskyi M."/>
            <person name="Metz P."/>
            <person name="Petzke L."/>
            <person name="Luzhetskyy A."/>
        </authorList>
    </citation>
    <scope>NUCLEOTIDE SEQUENCE</scope>
    <source>
        <strain evidence="6">DSM 40043</strain>
    </source>
</reference>
<dbReference type="PROSITE" id="PS50110">
    <property type="entry name" value="RESPONSE_REGULATORY"/>
    <property type="match status" value="1"/>
</dbReference>
<sequence>MQALGVLVVDRHPVVRYALSSLLDTRVAWTAEAATSDEAWNAVTTSCPGVVVLELELDGATSGADLCQRVKAMEDAPRVVVFTGDTSPGAVVSAISAGADSFLHKSVGSSELVDAVVRTYNGQRMWILGKNEREHVDVRSVMPDGLPAITRREEQVLSLVLRRYTNEEIASELSLASQTIKNQVSSALRKLGVSGRRELFRKYSSPTGVTTGARG</sequence>
<keyword evidence="8" id="KW-1185">Reference proteome</keyword>
<dbReference type="Gene3D" id="3.40.50.2300">
    <property type="match status" value="1"/>
</dbReference>
<dbReference type="PANTHER" id="PTHR43214">
    <property type="entry name" value="TWO-COMPONENT RESPONSE REGULATOR"/>
    <property type="match status" value="1"/>
</dbReference>
<organism evidence="6">
    <name type="scientific">Streptomyces alboniger</name>
    <dbReference type="NCBI Taxonomy" id="132473"/>
    <lineage>
        <taxon>Bacteria</taxon>
        <taxon>Bacillati</taxon>
        <taxon>Actinomycetota</taxon>
        <taxon>Actinomycetes</taxon>
        <taxon>Kitasatosporales</taxon>
        <taxon>Streptomycetaceae</taxon>
        <taxon>Streptomyces</taxon>
        <taxon>Streptomyces aurantiacus group</taxon>
    </lineage>
</organism>
<dbReference type="InterPro" id="IPR011006">
    <property type="entry name" value="CheY-like_superfamily"/>
</dbReference>
<dbReference type="KEGG" id="salw:CP975_33650"/>
<protein>
    <submittedName>
        <fullName evidence="7">DNA-binding response regulator</fullName>
    </submittedName>
    <submittedName>
        <fullName evidence="6">Response regulator LuxR family</fullName>
    </submittedName>
</protein>
<dbReference type="EMBL" id="KM923741">
    <property type="protein sequence ID" value="AJS09398.1"/>
    <property type="molecule type" value="Genomic_DNA"/>
</dbReference>
<evidence type="ECO:0000259" key="5">
    <source>
        <dbReference type="PROSITE" id="PS50110"/>
    </source>
</evidence>
<dbReference type="RefSeq" id="WP_055532905.1">
    <property type="nucleotide sequence ID" value="NZ_CP023695.1"/>
</dbReference>
<dbReference type="GO" id="GO:0003677">
    <property type="term" value="F:DNA binding"/>
    <property type="evidence" value="ECO:0007669"/>
    <property type="project" value="UniProtKB-KW"/>
</dbReference>
<keyword evidence="1" id="KW-0597">Phosphoprotein</keyword>
<dbReference type="SMART" id="SM00421">
    <property type="entry name" value="HTH_LUXR"/>
    <property type="match status" value="1"/>
</dbReference>
<dbReference type="CDD" id="cd06170">
    <property type="entry name" value="LuxR_C_like"/>
    <property type="match status" value="1"/>
</dbReference>
<dbReference type="AlphaFoldDB" id="A0A0D3RJF7"/>
<dbReference type="InterPro" id="IPR036388">
    <property type="entry name" value="WH-like_DNA-bd_sf"/>
</dbReference>
<dbReference type="Pfam" id="PF00196">
    <property type="entry name" value="GerE"/>
    <property type="match status" value="1"/>
</dbReference>
<dbReference type="PANTHER" id="PTHR43214:SF44">
    <property type="entry name" value="TWO-COMPONENT RESPONSE REGULATOR"/>
    <property type="match status" value="1"/>
</dbReference>
<dbReference type="EMBL" id="CP023695">
    <property type="protein sequence ID" value="QEV21808.1"/>
    <property type="molecule type" value="Genomic_DNA"/>
</dbReference>
<evidence type="ECO:0000313" key="7">
    <source>
        <dbReference type="EMBL" id="QEV21808.1"/>
    </source>
</evidence>
<feature type="domain" description="HTH luxR-type" evidence="4">
    <location>
        <begin position="142"/>
        <end position="207"/>
    </location>
</feature>
<keyword evidence="2 7" id="KW-0238">DNA-binding</keyword>
<dbReference type="SMART" id="SM00448">
    <property type="entry name" value="REC"/>
    <property type="match status" value="1"/>
</dbReference>
<dbReference type="InterPro" id="IPR001789">
    <property type="entry name" value="Sig_transdc_resp-reg_receiver"/>
</dbReference>
<evidence type="ECO:0000256" key="2">
    <source>
        <dbReference type="ARBA" id="ARBA00023125"/>
    </source>
</evidence>
<dbReference type="InterPro" id="IPR000792">
    <property type="entry name" value="Tscrpt_reg_LuxR_C"/>
</dbReference>
<dbReference type="GO" id="GO:0000160">
    <property type="term" value="P:phosphorelay signal transduction system"/>
    <property type="evidence" value="ECO:0007669"/>
    <property type="project" value="InterPro"/>
</dbReference>
<dbReference type="OrthoDB" id="4149818at2"/>
<dbReference type="CDD" id="cd17535">
    <property type="entry name" value="REC_NarL-like"/>
    <property type="match status" value="1"/>
</dbReference>
<accession>A0A0D3RJF7</accession>
<dbReference type="Gene3D" id="1.10.10.10">
    <property type="entry name" value="Winged helix-like DNA-binding domain superfamily/Winged helix DNA-binding domain"/>
    <property type="match status" value="1"/>
</dbReference>
<reference evidence="7 8" key="2">
    <citation type="submission" date="2017-09" db="EMBL/GenBank/DDBJ databases">
        <authorList>
            <person name="Lee N."/>
            <person name="Cho B.-K."/>
        </authorList>
    </citation>
    <scope>NUCLEOTIDE SEQUENCE [LARGE SCALE GENOMIC DNA]</scope>
    <source>
        <strain evidence="7 8">ATCC 12461</strain>
    </source>
</reference>
<dbReference type="SUPFAM" id="SSF52172">
    <property type="entry name" value="CheY-like"/>
    <property type="match status" value="1"/>
</dbReference>
<dbReference type="GO" id="GO:0006355">
    <property type="term" value="P:regulation of DNA-templated transcription"/>
    <property type="evidence" value="ECO:0007669"/>
    <property type="project" value="InterPro"/>
</dbReference>
<evidence type="ECO:0000313" key="8">
    <source>
        <dbReference type="Proteomes" id="UP000326553"/>
    </source>
</evidence>
<evidence type="ECO:0000313" key="6">
    <source>
        <dbReference type="EMBL" id="AJS09398.1"/>
    </source>
</evidence>
<gene>
    <name evidence="6" type="primary">pamR1</name>
    <name evidence="7" type="ORF">CP975_33650</name>
    <name evidence="6" type="ORF">SALB_00483</name>
</gene>
<dbReference type="Proteomes" id="UP000326553">
    <property type="component" value="Chromosome"/>
</dbReference>
<evidence type="ECO:0000256" key="1">
    <source>
        <dbReference type="ARBA" id="ARBA00022553"/>
    </source>
</evidence>
<evidence type="ECO:0000256" key="3">
    <source>
        <dbReference type="PROSITE-ProRule" id="PRU00169"/>
    </source>
</evidence>
<evidence type="ECO:0000259" key="4">
    <source>
        <dbReference type="PROSITE" id="PS50043"/>
    </source>
</evidence>
<name>A0A0D3RJF7_STRAD</name>
<comment type="caution">
    <text evidence="3">Lacks conserved residue(s) required for the propagation of feature annotation.</text>
</comment>